<dbReference type="PANTHER" id="PTHR42776:SF4">
    <property type="entry name" value="ACYLAMINO-ACID-RELEASING ENZYME"/>
    <property type="match status" value="1"/>
</dbReference>
<evidence type="ECO:0000256" key="9">
    <source>
        <dbReference type="ARBA" id="ARBA00032829"/>
    </source>
</evidence>
<comment type="similarity">
    <text evidence="3">Belongs to the peptidase S9C family.</text>
</comment>
<evidence type="ECO:0000256" key="7">
    <source>
        <dbReference type="ARBA" id="ARBA00022490"/>
    </source>
</evidence>
<dbReference type="Proteomes" id="UP001150925">
    <property type="component" value="Unassembled WGS sequence"/>
</dbReference>
<dbReference type="AlphaFoldDB" id="A0A9W8AQJ3"/>
<organism evidence="12 13">
    <name type="scientific">Dispira parvispora</name>
    <dbReference type="NCBI Taxonomy" id="1520584"/>
    <lineage>
        <taxon>Eukaryota</taxon>
        <taxon>Fungi</taxon>
        <taxon>Fungi incertae sedis</taxon>
        <taxon>Zoopagomycota</taxon>
        <taxon>Kickxellomycotina</taxon>
        <taxon>Dimargaritomycetes</taxon>
        <taxon>Dimargaritales</taxon>
        <taxon>Dimargaritaceae</taxon>
        <taxon>Dispira</taxon>
    </lineage>
</organism>
<dbReference type="GO" id="GO:0005737">
    <property type="term" value="C:cytoplasm"/>
    <property type="evidence" value="ECO:0007669"/>
    <property type="project" value="UniProtKB-SubCell"/>
</dbReference>
<evidence type="ECO:0000256" key="1">
    <source>
        <dbReference type="ARBA" id="ARBA00000721"/>
    </source>
</evidence>
<evidence type="ECO:0000256" key="3">
    <source>
        <dbReference type="ARBA" id="ARBA00010040"/>
    </source>
</evidence>
<evidence type="ECO:0000256" key="4">
    <source>
        <dbReference type="ARBA" id="ARBA00011881"/>
    </source>
</evidence>
<feature type="domain" description="Acylamino-acid-releasing enzyme N-terminal" evidence="11">
    <location>
        <begin position="100"/>
        <end position="183"/>
    </location>
</feature>
<dbReference type="EC" id="3.4.19.1" evidence="5"/>
<protein>
    <recommendedName>
        <fullName evidence="6">Acylamino-acid-releasing enzyme</fullName>
        <ecNumber evidence="5">3.4.19.1</ecNumber>
    </recommendedName>
    <alternativeName>
        <fullName evidence="9">Dipeptidyl-peptidase V</fullName>
    </alternativeName>
</protein>
<gene>
    <name evidence="12" type="ORF">IWQ62_003625</name>
</gene>
<accession>A0A9W8AQJ3</accession>
<feature type="domain" description="Acylamino-acid-releasing enzyme N-terminal" evidence="11">
    <location>
        <begin position="187"/>
        <end position="453"/>
    </location>
</feature>
<dbReference type="SUPFAM" id="SSF82171">
    <property type="entry name" value="DPP6 N-terminal domain-like"/>
    <property type="match status" value="1"/>
</dbReference>
<evidence type="ECO:0000313" key="13">
    <source>
        <dbReference type="Proteomes" id="UP001150925"/>
    </source>
</evidence>
<evidence type="ECO:0000259" key="10">
    <source>
        <dbReference type="Pfam" id="PF00326"/>
    </source>
</evidence>
<dbReference type="PANTHER" id="PTHR42776">
    <property type="entry name" value="SERINE PEPTIDASE S9 FAMILY MEMBER"/>
    <property type="match status" value="1"/>
</dbReference>
<feature type="domain" description="Peptidase S9 prolyl oligopeptidase catalytic" evidence="10">
    <location>
        <begin position="527"/>
        <end position="741"/>
    </location>
</feature>
<keyword evidence="8" id="KW-0378">Hydrolase</keyword>
<sequence length="754" mass="84233">MDNNSKPDTHCLTKLYRHVRQWPTITGARLRNQVGTTATSSTLPQVYTVELTSSQMDWTRPVNRVSNRQVVVAIPQPSEDPETTKDLAPLCTTTSTDRVNIDLQQWSPSGNQLAVLRTVEDKESKSSKRYVEVWQGAQLVTCVEVTDLHDAFYSDGTFGSLSWAAKETHLAYVAETSPDKDPYSKFDYRPDWGERLDGKVKPALFMVDLANSQVNKVDLATEDFSPAQVIFGPKDETLVFVGYHRNPQPYGLVYCFNRPMAIYEVGLDGSQLRRLSDPHLAARSPRLSPDQQRLVYLANKLGGPHNSCSTLVCYDWATQANRTIVPVVNNPADHPEGFPGLYLESLPGRPWLVADTHPESAQSVVCQTIWGCRTTLLQIHLETGKVQNLTPDTKTGSWSVLDVHNHYIVGVQSTPMQPHALYIGHVFSKQPLVAETSTSVVWRRVVEPSKGKHSQVVLDTLAQWEILSFSERFPGLEAILVRPQVNALKEQHRNYPWLQEWQEQVPLSDTPLIVFSHGGPHSAFTTAFSWQVAGFVMAGFAVLMTNYRGSTGYGNDAVRSLLGNLGGVEVDDVHHMAQRVLKDYADKGVSHQQVCYYGGSYGGFIGAHLSARYPDAYHAFVLRNPVINIGAMAATTDIPDWCAFEVGHTYDYQGYNPVSPELFQVMHNMSPMSRVKQVKTPTMLFLGTGDRRVPPYEGKSWYSALKAKGTPVELKLYTNVGHALDTVEVENAQFYHCIKFFITNGCGLSWHDKN</sequence>
<dbReference type="Gene3D" id="3.40.50.1820">
    <property type="entry name" value="alpha/beta hydrolase"/>
    <property type="match status" value="1"/>
</dbReference>
<dbReference type="Pfam" id="PF00326">
    <property type="entry name" value="Peptidase_S9"/>
    <property type="match status" value="1"/>
</dbReference>
<reference evidence="12" key="1">
    <citation type="submission" date="2022-07" db="EMBL/GenBank/DDBJ databases">
        <title>Phylogenomic reconstructions and comparative analyses of Kickxellomycotina fungi.</title>
        <authorList>
            <person name="Reynolds N.K."/>
            <person name="Stajich J.E."/>
            <person name="Barry K."/>
            <person name="Grigoriev I.V."/>
            <person name="Crous P."/>
            <person name="Smith M.E."/>
        </authorList>
    </citation>
    <scope>NUCLEOTIDE SEQUENCE</scope>
    <source>
        <strain evidence="12">RSA 1196</strain>
    </source>
</reference>
<comment type="subcellular location">
    <subcellularLocation>
        <location evidence="2">Cytoplasm</location>
    </subcellularLocation>
</comment>
<dbReference type="InterPro" id="IPR011042">
    <property type="entry name" value="6-blade_b-propeller_TolB-like"/>
</dbReference>
<evidence type="ECO:0000313" key="12">
    <source>
        <dbReference type="EMBL" id="KAJ1962147.1"/>
    </source>
</evidence>
<proteinExistence type="inferred from homology"/>
<dbReference type="InterPro" id="IPR029058">
    <property type="entry name" value="AB_hydrolase_fold"/>
</dbReference>
<evidence type="ECO:0000256" key="2">
    <source>
        <dbReference type="ARBA" id="ARBA00004496"/>
    </source>
</evidence>
<comment type="catalytic activity">
    <reaction evidence="1">
        <text>Cleavage of an N-acetyl or N-formyl amino acid from the N-terminus of a polypeptide.</text>
        <dbReference type="EC" id="3.4.19.1"/>
    </reaction>
</comment>
<comment type="caution">
    <text evidence="12">The sequence shown here is derived from an EMBL/GenBank/DDBJ whole genome shotgun (WGS) entry which is preliminary data.</text>
</comment>
<dbReference type="Pfam" id="PF19283">
    <property type="entry name" value="APEH_N"/>
    <property type="match status" value="2"/>
</dbReference>
<keyword evidence="7" id="KW-0963">Cytoplasm</keyword>
<name>A0A9W8AQJ3_9FUNG</name>
<dbReference type="GO" id="GO:0006508">
    <property type="term" value="P:proteolysis"/>
    <property type="evidence" value="ECO:0007669"/>
    <property type="project" value="InterPro"/>
</dbReference>
<evidence type="ECO:0000256" key="8">
    <source>
        <dbReference type="ARBA" id="ARBA00022801"/>
    </source>
</evidence>
<dbReference type="SUPFAM" id="SSF53474">
    <property type="entry name" value="alpha/beta-Hydrolases"/>
    <property type="match status" value="1"/>
</dbReference>
<dbReference type="Gene3D" id="2.120.10.30">
    <property type="entry name" value="TolB, C-terminal domain"/>
    <property type="match status" value="1"/>
</dbReference>
<dbReference type="EMBL" id="JANBPY010001010">
    <property type="protein sequence ID" value="KAJ1962147.1"/>
    <property type="molecule type" value="Genomic_DNA"/>
</dbReference>
<dbReference type="InterPro" id="IPR045550">
    <property type="entry name" value="AARE_N"/>
</dbReference>
<evidence type="ECO:0000256" key="5">
    <source>
        <dbReference type="ARBA" id="ARBA00012917"/>
    </source>
</evidence>
<dbReference type="InterPro" id="IPR001375">
    <property type="entry name" value="Peptidase_S9_cat"/>
</dbReference>
<dbReference type="OrthoDB" id="43744at2759"/>
<dbReference type="GO" id="GO:0008242">
    <property type="term" value="F:omega peptidase activity"/>
    <property type="evidence" value="ECO:0007669"/>
    <property type="project" value="UniProtKB-EC"/>
</dbReference>
<comment type="subunit">
    <text evidence="4">Homotetramer.</text>
</comment>
<keyword evidence="13" id="KW-1185">Reference proteome</keyword>
<evidence type="ECO:0000256" key="6">
    <source>
        <dbReference type="ARBA" id="ARBA00018421"/>
    </source>
</evidence>
<dbReference type="GO" id="GO:0004252">
    <property type="term" value="F:serine-type endopeptidase activity"/>
    <property type="evidence" value="ECO:0007669"/>
    <property type="project" value="TreeGrafter"/>
</dbReference>
<evidence type="ECO:0000259" key="11">
    <source>
        <dbReference type="Pfam" id="PF19283"/>
    </source>
</evidence>